<comment type="caution">
    <text evidence="4">The sequence shown here is derived from an EMBL/GenBank/DDBJ whole genome shotgun (WGS) entry which is preliminary data.</text>
</comment>
<dbReference type="InterPro" id="IPR029044">
    <property type="entry name" value="Nucleotide-diphossugar_trans"/>
</dbReference>
<proteinExistence type="predicted"/>
<accession>A0ABD6AMK4</accession>
<evidence type="ECO:0000256" key="2">
    <source>
        <dbReference type="SAM" id="Phobius"/>
    </source>
</evidence>
<evidence type="ECO:0000256" key="1">
    <source>
        <dbReference type="SAM" id="MobiDB-lite"/>
    </source>
</evidence>
<feature type="transmembrane region" description="Helical" evidence="2">
    <location>
        <begin position="308"/>
        <end position="326"/>
    </location>
</feature>
<keyword evidence="5" id="KW-1185">Reference proteome</keyword>
<dbReference type="RefSeq" id="WP_256409083.1">
    <property type="nucleotide sequence ID" value="NZ_JANHDN010000004.1"/>
</dbReference>
<name>A0ABD6AMK4_9EURY</name>
<dbReference type="InterPro" id="IPR001173">
    <property type="entry name" value="Glyco_trans_2-like"/>
</dbReference>
<keyword evidence="2" id="KW-0812">Transmembrane</keyword>
<keyword evidence="2" id="KW-0472">Membrane</keyword>
<sequence length="414" mass="45902">MFQFVAGNPLLAVVVAALWVALVLYGASSAWWLFESVVLARGGRVAPDEVEWGYDDVQVRILTVDAAAVVQATVNAVPAGLDDVRVIAEEPIDVDGADVHVVPDSFECAATNKGRAVEWARREVPCDREYVLYLDEDTIMAGFEGLPDADVVQFTEKPLYTGSRLTYLSEIFRVGYQYEQFAFHRLRYPLYAWGGGVAVRHSLEDAITWDVATITEDTNFIWRAADRAGVSFAVLDVRFRNQAPPSLRAMAKQRRRWISGTRADGGLLPLAYRPVYYTRIVAWAFSPLVPLLAVASILLPGTAPAMEWYQTASLALVGILFVYKLVGTARYDKHPLTWPVYLALTPVAFFAHSIGAVWGLISPVTTFEVTEKLAPEAVEEAHDSMDEGQLRDHDGSERLTRESDSAFTFAVFDD</sequence>
<feature type="transmembrane region" description="Helical" evidence="2">
    <location>
        <begin position="280"/>
        <end position="302"/>
    </location>
</feature>
<evidence type="ECO:0000259" key="3">
    <source>
        <dbReference type="Pfam" id="PF13632"/>
    </source>
</evidence>
<evidence type="ECO:0000313" key="5">
    <source>
        <dbReference type="Proteomes" id="UP001596545"/>
    </source>
</evidence>
<dbReference type="EMBL" id="JBHTBL010000008">
    <property type="protein sequence ID" value="MFC7324888.1"/>
    <property type="molecule type" value="Genomic_DNA"/>
</dbReference>
<feature type="transmembrane region" description="Helical" evidence="2">
    <location>
        <begin position="12"/>
        <end position="34"/>
    </location>
</feature>
<feature type="transmembrane region" description="Helical" evidence="2">
    <location>
        <begin position="338"/>
        <end position="361"/>
    </location>
</feature>
<dbReference type="Pfam" id="PF13632">
    <property type="entry name" value="Glyco_trans_2_3"/>
    <property type="match status" value="1"/>
</dbReference>
<dbReference type="InterPro" id="IPR027389">
    <property type="entry name" value="B_mannosylTrfase_Bre-3/Egh"/>
</dbReference>
<dbReference type="Proteomes" id="UP001596545">
    <property type="component" value="Unassembled WGS sequence"/>
</dbReference>
<dbReference type="SUPFAM" id="SSF53448">
    <property type="entry name" value="Nucleotide-diphospho-sugar transferases"/>
    <property type="match status" value="1"/>
</dbReference>
<dbReference type="AlphaFoldDB" id="A0ABD6AMK4"/>
<gene>
    <name evidence="4" type="ORF">ACFQMF_09885</name>
</gene>
<protein>
    <submittedName>
        <fullName evidence="4">Glycosyltransferase family 2 protein</fullName>
    </submittedName>
</protein>
<organism evidence="4 5">
    <name type="scientific">Halorubrum rutilum</name>
    <dbReference type="NCBI Taxonomy" id="1364933"/>
    <lineage>
        <taxon>Archaea</taxon>
        <taxon>Methanobacteriati</taxon>
        <taxon>Methanobacteriota</taxon>
        <taxon>Stenosarchaea group</taxon>
        <taxon>Halobacteria</taxon>
        <taxon>Halobacteriales</taxon>
        <taxon>Haloferacaceae</taxon>
        <taxon>Halorubrum</taxon>
    </lineage>
</organism>
<evidence type="ECO:0000313" key="4">
    <source>
        <dbReference type="EMBL" id="MFC7324888.1"/>
    </source>
</evidence>
<dbReference type="PANTHER" id="PTHR16779">
    <property type="entry name" value="BETA-1,4-MANNOSYLTRANSFERASE EGH"/>
    <property type="match status" value="1"/>
</dbReference>
<dbReference type="PANTHER" id="PTHR16779:SF1">
    <property type="entry name" value="BETA-1,4-MANNOSYLTRANSFERASE EGH"/>
    <property type="match status" value="1"/>
</dbReference>
<feature type="region of interest" description="Disordered" evidence="1">
    <location>
        <begin position="380"/>
        <end position="402"/>
    </location>
</feature>
<reference evidence="4 5" key="1">
    <citation type="journal article" date="2019" name="Int. J. Syst. Evol. Microbiol.">
        <title>The Global Catalogue of Microorganisms (GCM) 10K type strain sequencing project: providing services to taxonomists for standard genome sequencing and annotation.</title>
        <authorList>
            <consortium name="The Broad Institute Genomics Platform"/>
            <consortium name="The Broad Institute Genome Sequencing Center for Infectious Disease"/>
            <person name="Wu L."/>
            <person name="Ma J."/>
        </authorList>
    </citation>
    <scope>NUCLEOTIDE SEQUENCE [LARGE SCALE GENOMIC DNA]</scope>
    <source>
        <strain evidence="4 5">CGMCC 1.12554</strain>
    </source>
</reference>
<keyword evidence="2" id="KW-1133">Transmembrane helix</keyword>
<feature type="domain" description="Glycosyltransferase 2-like" evidence="3">
    <location>
        <begin position="130"/>
        <end position="314"/>
    </location>
</feature>